<proteinExistence type="predicted"/>
<keyword evidence="2" id="KW-0012">Acyltransferase</keyword>
<dbReference type="SUPFAM" id="SSF55729">
    <property type="entry name" value="Acyl-CoA N-acyltransferases (Nat)"/>
    <property type="match status" value="1"/>
</dbReference>
<dbReference type="PANTHER" id="PTHR43877:SF2">
    <property type="entry name" value="AMINOALKYLPHOSPHONATE N-ACETYLTRANSFERASE-RELATED"/>
    <property type="match status" value="1"/>
</dbReference>
<dbReference type="RefSeq" id="WP_075571090.1">
    <property type="nucleotide sequence ID" value="NZ_MSDO01000023.1"/>
</dbReference>
<dbReference type="Proteomes" id="UP000186878">
    <property type="component" value="Unassembled WGS sequence"/>
</dbReference>
<keyword evidence="5" id="KW-1185">Reference proteome</keyword>
<dbReference type="Gene3D" id="3.40.630.30">
    <property type="match status" value="1"/>
</dbReference>
<feature type="domain" description="N-acetyltransferase" evidence="3">
    <location>
        <begin position="4"/>
        <end position="157"/>
    </location>
</feature>
<dbReference type="PANTHER" id="PTHR43877">
    <property type="entry name" value="AMINOALKYLPHOSPHONATE N-ACETYLTRANSFERASE-RELATED-RELATED"/>
    <property type="match status" value="1"/>
</dbReference>
<keyword evidence="1" id="KW-0808">Transferase</keyword>
<evidence type="ECO:0000313" key="5">
    <source>
        <dbReference type="Proteomes" id="UP000186878"/>
    </source>
</evidence>
<evidence type="ECO:0000256" key="1">
    <source>
        <dbReference type="ARBA" id="ARBA00022679"/>
    </source>
</evidence>
<dbReference type="PROSITE" id="PS51186">
    <property type="entry name" value="GNAT"/>
    <property type="match status" value="1"/>
</dbReference>
<dbReference type="GO" id="GO:0016747">
    <property type="term" value="F:acyltransferase activity, transferring groups other than amino-acyl groups"/>
    <property type="evidence" value="ECO:0007669"/>
    <property type="project" value="InterPro"/>
</dbReference>
<dbReference type="InterPro" id="IPR000182">
    <property type="entry name" value="GNAT_dom"/>
</dbReference>
<dbReference type="CDD" id="cd04301">
    <property type="entry name" value="NAT_SF"/>
    <property type="match status" value="1"/>
</dbReference>
<dbReference type="InterPro" id="IPR016181">
    <property type="entry name" value="Acyl_CoA_acyltransferase"/>
</dbReference>
<dbReference type="STRING" id="404433.BTW07_15540"/>
<organism evidence="4 5">
    <name type="scientific">Salinicola socius</name>
    <dbReference type="NCBI Taxonomy" id="404433"/>
    <lineage>
        <taxon>Bacteria</taxon>
        <taxon>Pseudomonadati</taxon>
        <taxon>Pseudomonadota</taxon>
        <taxon>Gammaproteobacteria</taxon>
        <taxon>Oceanospirillales</taxon>
        <taxon>Halomonadaceae</taxon>
        <taxon>Salinicola</taxon>
    </lineage>
</organism>
<dbReference type="EMBL" id="MSDO01000023">
    <property type="protein sequence ID" value="OLO03261.1"/>
    <property type="molecule type" value="Genomic_DNA"/>
</dbReference>
<reference evidence="4 5" key="1">
    <citation type="submission" date="2016-12" db="EMBL/GenBank/DDBJ databases">
        <title>Draft genome sequences of strains Salinicola socius SMB35, Salinicola sp. MH3R3-1 and Chromohalobacter sp. SMB17 from the Verkhnekamsk potash mining region of Russia.</title>
        <authorList>
            <person name="Mavrodi D.V."/>
            <person name="Olsson B.E."/>
            <person name="Korsakova E.S."/>
            <person name="Pyankova A."/>
            <person name="Mavrodi O.V."/>
            <person name="Plotnikova E.G."/>
        </authorList>
    </citation>
    <scope>NUCLEOTIDE SEQUENCE [LARGE SCALE GENOMIC DNA]</scope>
    <source>
        <strain evidence="4 5">SMB35</strain>
    </source>
</reference>
<accession>A0A1Q8SPB8</accession>
<comment type="caution">
    <text evidence="4">The sequence shown here is derived from an EMBL/GenBank/DDBJ whole genome shotgun (WGS) entry which is preliminary data.</text>
</comment>
<protein>
    <recommendedName>
        <fullName evidence="3">N-acetyltransferase domain-containing protein</fullName>
    </recommendedName>
</protein>
<dbReference type="OrthoDB" id="326501at2"/>
<dbReference type="AlphaFoldDB" id="A0A1Q8SPB8"/>
<sequence>MADARWRPALPTDLTPIAGWIETPAALERWAGPGLSWPTDGNTLWREIDGPNPNSISFCLESESRPAAFGQLVIKGERHYHLARIIVSPAQRRRGLGEVLCRRLLAEARQRRAERITLNVFADNQPAIDLYRRLGFVNQGAIDTRGIQPMQLRQFAINGDSADL</sequence>
<evidence type="ECO:0000313" key="4">
    <source>
        <dbReference type="EMBL" id="OLO03261.1"/>
    </source>
</evidence>
<evidence type="ECO:0000256" key="2">
    <source>
        <dbReference type="ARBA" id="ARBA00023315"/>
    </source>
</evidence>
<dbReference type="Pfam" id="PF00583">
    <property type="entry name" value="Acetyltransf_1"/>
    <property type="match status" value="1"/>
</dbReference>
<name>A0A1Q8SPB8_9GAMM</name>
<evidence type="ECO:0000259" key="3">
    <source>
        <dbReference type="PROSITE" id="PS51186"/>
    </source>
</evidence>
<dbReference type="InterPro" id="IPR050832">
    <property type="entry name" value="Bact_Acetyltransf"/>
</dbReference>
<gene>
    <name evidence="4" type="ORF">BTW07_15540</name>
</gene>